<dbReference type="InterPro" id="IPR013424">
    <property type="entry name" value="Ice-binding_C"/>
</dbReference>
<dbReference type="Proteomes" id="UP000422108">
    <property type="component" value="Chromosome"/>
</dbReference>
<protein>
    <recommendedName>
        <fullName evidence="1">Ice-binding protein C-terminal domain-containing protein</fullName>
    </recommendedName>
</protein>
<dbReference type="EMBL" id="AP021879">
    <property type="protein sequence ID" value="BBO87547.1"/>
    <property type="molecule type" value="Genomic_DNA"/>
</dbReference>
<accession>A0A5K8A502</accession>
<evidence type="ECO:0000313" key="3">
    <source>
        <dbReference type="Proteomes" id="UP000422108"/>
    </source>
</evidence>
<sequence length="199" mass="22367">MIRIATRTIVLGLLLVFFHTPLHAVMLSDASSWWDYSYTAVDATPGSYTINFDFRSEMSADVPNFTWPDAFFATVYYVDGLSQFDLESSSYDDWDELFSLEYLGPYDNYGSITASALGGDWYHFTATLDNEYNFIIPTFELYDGNFITGDSWVEIENVNVVLDSSPAPVPEPGTMLLMLTGLTGLGAAMKRKKHLSSYK</sequence>
<dbReference type="Pfam" id="PF07589">
    <property type="entry name" value="PEP-CTERM"/>
    <property type="match status" value="1"/>
</dbReference>
<keyword evidence="3" id="KW-1185">Reference proteome</keyword>
<evidence type="ECO:0000313" key="2">
    <source>
        <dbReference type="EMBL" id="BBO87547.1"/>
    </source>
</evidence>
<organism evidence="2 3">
    <name type="scientific">Desulfosarcina ovata subsp. ovata</name>
    <dbReference type="NCBI Taxonomy" id="2752305"/>
    <lineage>
        <taxon>Bacteria</taxon>
        <taxon>Pseudomonadati</taxon>
        <taxon>Thermodesulfobacteriota</taxon>
        <taxon>Desulfobacteria</taxon>
        <taxon>Desulfobacterales</taxon>
        <taxon>Desulfosarcinaceae</taxon>
        <taxon>Desulfosarcina</taxon>
    </lineage>
</organism>
<gene>
    <name evidence="2" type="ORF">DSCOOX_07270</name>
</gene>
<proteinExistence type="predicted"/>
<feature type="domain" description="Ice-binding protein C-terminal" evidence="1">
    <location>
        <begin position="168"/>
        <end position="191"/>
    </location>
</feature>
<evidence type="ECO:0000259" key="1">
    <source>
        <dbReference type="Pfam" id="PF07589"/>
    </source>
</evidence>
<dbReference type="AlphaFoldDB" id="A0A5K8A502"/>
<name>A0A5K8A502_9BACT</name>
<reference evidence="2 3" key="1">
    <citation type="submission" date="2019-11" db="EMBL/GenBank/DDBJ databases">
        <title>Comparative genomics of hydrocarbon-degrading Desulfosarcina strains.</title>
        <authorList>
            <person name="Watanabe M."/>
            <person name="Kojima H."/>
            <person name="Fukui M."/>
        </authorList>
    </citation>
    <scope>NUCLEOTIDE SEQUENCE [LARGE SCALE GENOMIC DNA]</scope>
    <source>
        <strain evidence="3">oXyS1</strain>
    </source>
</reference>
<dbReference type="NCBIfam" id="TIGR02595">
    <property type="entry name" value="PEP_CTERM"/>
    <property type="match status" value="1"/>
</dbReference>